<dbReference type="GO" id="GO:0019369">
    <property type="term" value="P:arachidonate metabolic process"/>
    <property type="evidence" value="ECO:0007669"/>
    <property type="project" value="TreeGrafter"/>
</dbReference>
<comment type="catalytic activity">
    <reaction evidence="13">
        <text>a 1,2-diacyl-sn-glycerol + H2O = a 2-acylglycerol + a fatty acid + H(+)</text>
        <dbReference type="Rhea" id="RHEA:33275"/>
        <dbReference type="ChEBI" id="CHEBI:15377"/>
        <dbReference type="ChEBI" id="CHEBI:15378"/>
        <dbReference type="ChEBI" id="CHEBI:17389"/>
        <dbReference type="ChEBI" id="CHEBI:17815"/>
        <dbReference type="ChEBI" id="CHEBI:28868"/>
        <dbReference type="EC" id="3.1.1.116"/>
    </reaction>
    <physiologicalReaction direction="left-to-right" evidence="13">
        <dbReference type="Rhea" id="RHEA:33276"/>
    </physiologicalReaction>
</comment>
<evidence type="ECO:0000256" key="10">
    <source>
        <dbReference type="ARBA" id="ARBA00022989"/>
    </source>
</evidence>
<organism evidence="17 18">
    <name type="scientific">Tilletiopsis washingtonensis</name>
    <dbReference type="NCBI Taxonomy" id="58919"/>
    <lineage>
        <taxon>Eukaryota</taxon>
        <taxon>Fungi</taxon>
        <taxon>Dikarya</taxon>
        <taxon>Basidiomycota</taxon>
        <taxon>Ustilaginomycotina</taxon>
        <taxon>Exobasidiomycetes</taxon>
        <taxon>Entylomatales</taxon>
        <taxon>Entylomatales incertae sedis</taxon>
        <taxon>Tilletiopsis</taxon>
    </lineage>
</organism>
<keyword evidence="7" id="KW-0378">Hydrolase</keyword>
<evidence type="ECO:0000313" key="17">
    <source>
        <dbReference type="EMBL" id="PWN98549.1"/>
    </source>
</evidence>
<evidence type="ECO:0000256" key="9">
    <source>
        <dbReference type="ARBA" id="ARBA00022963"/>
    </source>
</evidence>
<feature type="region of interest" description="Disordered" evidence="15">
    <location>
        <begin position="330"/>
        <end position="366"/>
    </location>
</feature>
<keyword evidence="6" id="KW-0479">Metal-binding</keyword>
<evidence type="ECO:0000256" key="8">
    <source>
        <dbReference type="ARBA" id="ARBA00022837"/>
    </source>
</evidence>
<feature type="region of interest" description="Disordered" evidence="15">
    <location>
        <begin position="531"/>
        <end position="564"/>
    </location>
</feature>
<keyword evidence="3" id="KW-1003">Cell membrane</keyword>
<keyword evidence="4" id="KW-0597">Phosphoprotein</keyword>
<feature type="compositionally biased region" description="Polar residues" evidence="15">
    <location>
        <begin position="712"/>
        <end position="724"/>
    </location>
</feature>
<dbReference type="GO" id="GO:0005886">
    <property type="term" value="C:plasma membrane"/>
    <property type="evidence" value="ECO:0007669"/>
    <property type="project" value="UniProtKB-SubCell"/>
</dbReference>
<keyword evidence="12" id="KW-0472">Membrane</keyword>
<reference evidence="17 18" key="1">
    <citation type="journal article" date="2018" name="Mol. Biol. Evol.">
        <title>Broad Genomic Sampling Reveals a Smut Pathogenic Ancestry of the Fungal Clade Ustilaginomycotina.</title>
        <authorList>
            <person name="Kijpornyongpan T."/>
            <person name="Mondo S.J."/>
            <person name="Barry K."/>
            <person name="Sandor L."/>
            <person name="Lee J."/>
            <person name="Lipzen A."/>
            <person name="Pangilinan J."/>
            <person name="LaButti K."/>
            <person name="Hainaut M."/>
            <person name="Henrissat B."/>
            <person name="Grigoriev I.V."/>
            <person name="Spatafora J.W."/>
            <person name="Aime M.C."/>
        </authorList>
    </citation>
    <scope>NUCLEOTIDE SEQUENCE [LARGE SCALE GENOMIC DNA]</scope>
    <source>
        <strain evidence="17 18">MCA 4186</strain>
    </source>
</reference>
<evidence type="ECO:0000313" key="18">
    <source>
        <dbReference type="Proteomes" id="UP000245946"/>
    </source>
</evidence>
<dbReference type="Pfam" id="PF01764">
    <property type="entry name" value="Lipase_3"/>
    <property type="match status" value="1"/>
</dbReference>
<feature type="compositionally biased region" description="Low complexity" evidence="15">
    <location>
        <begin position="42"/>
        <end position="51"/>
    </location>
</feature>
<feature type="region of interest" description="Disordered" evidence="15">
    <location>
        <begin position="1"/>
        <end position="95"/>
    </location>
</feature>
<dbReference type="RefSeq" id="XP_025598828.1">
    <property type="nucleotide sequence ID" value="XM_025744101.1"/>
</dbReference>
<feature type="region of interest" description="Disordered" evidence="15">
    <location>
        <begin position="639"/>
        <end position="659"/>
    </location>
</feature>
<dbReference type="EC" id="3.1.1.116" evidence="14"/>
<evidence type="ECO:0000256" key="2">
    <source>
        <dbReference type="ARBA" id="ARBA00004651"/>
    </source>
</evidence>
<feature type="region of interest" description="Disordered" evidence="15">
    <location>
        <begin position="108"/>
        <end position="128"/>
    </location>
</feature>
<keyword evidence="11" id="KW-0443">Lipid metabolism</keyword>
<evidence type="ECO:0000256" key="5">
    <source>
        <dbReference type="ARBA" id="ARBA00022692"/>
    </source>
</evidence>
<dbReference type="OrthoDB" id="438440at2759"/>
<feature type="region of interest" description="Disordered" evidence="15">
    <location>
        <begin position="474"/>
        <end position="504"/>
    </location>
</feature>
<evidence type="ECO:0000256" key="7">
    <source>
        <dbReference type="ARBA" id="ARBA00022801"/>
    </source>
</evidence>
<accession>A0A316ZAH8</accession>
<feature type="compositionally biased region" description="Polar residues" evidence="15">
    <location>
        <begin position="118"/>
        <end position="128"/>
    </location>
</feature>
<feature type="compositionally biased region" description="Low complexity" evidence="15">
    <location>
        <begin position="18"/>
        <end position="34"/>
    </location>
</feature>
<feature type="compositionally biased region" description="Basic and acidic residues" evidence="15">
    <location>
        <begin position="330"/>
        <end position="347"/>
    </location>
</feature>
<dbReference type="GO" id="GO:0046340">
    <property type="term" value="P:diacylglycerol catabolic process"/>
    <property type="evidence" value="ECO:0007669"/>
    <property type="project" value="TreeGrafter"/>
</dbReference>
<keyword evidence="8" id="KW-0106">Calcium</keyword>
<dbReference type="EMBL" id="KZ819291">
    <property type="protein sequence ID" value="PWN98549.1"/>
    <property type="molecule type" value="Genomic_DNA"/>
</dbReference>
<dbReference type="GO" id="GO:0016298">
    <property type="term" value="F:lipase activity"/>
    <property type="evidence" value="ECO:0007669"/>
    <property type="project" value="TreeGrafter"/>
</dbReference>
<dbReference type="InterPro" id="IPR052214">
    <property type="entry name" value="DAG_Lipase-Related"/>
</dbReference>
<dbReference type="SUPFAM" id="SSF53474">
    <property type="entry name" value="alpha/beta-Hydrolases"/>
    <property type="match status" value="1"/>
</dbReference>
<feature type="compositionally biased region" description="Low complexity" evidence="15">
    <location>
        <begin position="351"/>
        <end position="363"/>
    </location>
</feature>
<evidence type="ECO:0000256" key="11">
    <source>
        <dbReference type="ARBA" id="ARBA00023098"/>
    </source>
</evidence>
<evidence type="ECO:0000256" key="3">
    <source>
        <dbReference type="ARBA" id="ARBA00022475"/>
    </source>
</evidence>
<dbReference type="Gene3D" id="3.40.50.1820">
    <property type="entry name" value="alpha/beta hydrolase"/>
    <property type="match status" value="1"/>
</dbReference>
<sequence length="1017" mass="106545">MAILPDSGHTKGAPPPRAAASSAAPSSSPSSPLARPTPSPPYSTAASYTTYHDAESDSPAAMPDVDSLPPLADGALPRVPPPGYSPSEADPPTVEESLQDLALAIPDSESTEVGEANTAPSSGVIENSTPRSAEWARLLGLSGQGVSAANAATSMGFTAARYGTAFSLNIAKRVAQTLVALPAFALDGALGNGLPDGTHGRDAPTASQTAHAAVGGLFDVISTLALGGIDIGSALTSAGLGAAGASIEGVRRLLGSEVMRSLSAFSRLVSREWNVESDLLPPGGIPHYSTLRVTQALTTWVCVQMVTRDYYENRMLNELTELDFTAMQAEHEAEAAKQKAASERRAIEGSPAPETTPGAPAPGRGHEAVRITSENALPGAEGDIIGAEIGTSPEGSVAGDVPPAPDSVEDAPHPEPLSPAEALQGLRRYSKLVLGVYGGVALAWLGRLPPNVFTAQEQELGSVTDGEAARVGGGSAAAKAARDAGAGDAPMLGPDAPSVSRQNDESEFLRAAAAMDLDDAELESIDREYAQREREAQVQPQPQGSGSSTPGDTMPGAFGSAPTRTQPANEIVFSSEPEALDGLPAAVETGAVAAAPAKRPTAGGPSYIDIITGRHDSQLFHSLAGLPDGAAQEGNYADTEIGSNGRPVRGAPRAPSRVARPSQPRYYVVVDHPARRVILVLRGSLSLGDIAIDLTCESADFQWREDHGVEMPSQTPATASSSRLASDEAMPDYKDETGETQPRLLPRSADQSTRDIVHEGMYETAKDIGEPGRPVHRAVARALRQHPGYSLEITGHSLGAGVASLLALMWASPVTCLTIPSSGLPAGRRVHAFAFSVPCVMGAKLGLRCASLVTSFVYSYDLVSRLSLGSILDIRNAAAWICYEDSQPERQAPANGPSNAVFSLRMTSLIRKAFRHQAGRLDADPRAKADVEMDMLAVRKTLEASMQQVELYPPGNVLYAFAPGDLAVGAKAERLFHLRHDGKRENVFGQITFDRKMLSYHMPQEVDRVLHSFPSLT</sequence>
<evidence type="ECO:0000256" key="14">
    <source>
        <dbReference type="ARBA" id="ARBA00026104"/>
    </source>
</evidence>
<feature type="compositionally biased region" description="Low complexity" evidence="15">
    <location>
        <begin position="476"/>
        <end position="489"/>
    </location>
</feature>
<gene>
    <name evidence="17" type="ORF">FA09DRAFT_338404</name>
</gene>
<dbReference type="PANTHER" id="PTHR45792:SF8">
    <property type="entry name" value="DIACYLGLYCEROL LIPASE-ALPHA"/>
    <property type="match status" value="1"/>
</dbReference>
<comment type="cofactor">
    <cofactor evidence="1">
        <name>Ca(2+)</name>
        <dbReference type="ChEBI" id="CHEBI:29108"/>
    </cofactor>
</comment>
<keyword evidence="10" id="KW-1133">Transmembrane helix</keyword>
<evidence type="ECO:0000256" key="1">
    <source>
        <dbReference type="ARBA" id="ARBA00001913"/>
    </source>
</evidence>
<evidence type="ECO:0000256" key="4">
    <source>
        <dbReference type="ARBA" id="ARBA00022553"/>
    </source>
</evidence>
<keyword evidence="18" id="KW-1185">Reference proteome</keyword>
<dbReference type="GeneID" id="37271645"/>
<evidence type="ECO:0000256" key="13">
    <source>
        <dbReference type="ARBA" id="ARBA00024531"/>
    </source>
</evidence>
<protein>
    <recommendedName>
        <fullName evidence="14">sn-1-specific diacylglycerol lipase</fullName>
        <ecNumber evidence="14">3.1.1.116</ecNumber>
    </recommendedName>
</protein>
<name>A0A316ZAH8_9BASI</name>
<feature type="region of interest" description="Disordered" evidence="15">
    <location>
        <begin position="709"/>
        <end position="751"/>
    </location>
</feature>
<dbReference type="Proteomes" id="UP000245946">
    <property type="component" value="Unassembled WGS sequence"/>
</dbReference>
<dbReference type="GO" id="GO:0046872">
    <property type="term" value="F:metal ion binding"/>
    <property type="evidence" value="ECO:0007669"/>
    <property type="project" value="UniProtKB-KW"/>
</dbReference>
<dbReference type="PANTHER" id="PTHR45792">
    <property type="entry name" value="DIACYLGLYCEROL LIPASE HOMOLOG-RELATED"/>
    <property type="match status" value="1"/>
</dbReference>
<proteinExistence type="predicted"/>
<dbReference type="InterPro" id="IPR002921">
    <property type="entry name" value="Fungal_lipase-type"/>
</dbReference>
<keyword evidence="5" id="KW-0812">Transmembrane</keyword>
<comment type="subcellular location">
    <subcellularLocation>
        <location evidence="2">Cell membrane</location>
        <topology evidence="2">Multi-pass membrane protein</topology>
    </subcellularLocation>
</comment>
<evidence type="ECO:0000256" key="6">
    <source>
        <dbReference type="ARBA" id="ARBA00022723"/>
    </source>
</evidence>
<keyword evidence="9" id="KW-0442">Lipid degradation</keyword>
<feature type="domain" description="Fungal lipase-type" evidence="16">
    <location>
        <begin position="756"/>
        <end position="867"/>
    </location>
</feature>
<evidence type="ECO:0000259" key="16">
    <source>
        <dbReference type="Pfam" id="PF01764"/>
    </source>
</evidence>
<dbReference type="AlphaFoldDB" id="A0A316ZAH8"/>
<feature type="region of interest" description="Disordered" evidence="15">
    <location>
        <begin position="384"/>
        <end position="415"/>
    </location>
</feature>
<evidence type="ECO:0000256" key="12">
    <source>
        <dbReference type="ARBA" id="ARBA00023136"/>
    </source>
</evidence>
<dbReference type="InterPro" id="IPR029058">
    <property type="entry name" value="AB_hydrolase_fold"/>
</dbReference>
<feature type="compositionally biased region" description="Low complexity" evidence="15">
    <location>
        <begin position="539"/>
        <end position="551"/>
    </location>
</feature>
<evidence type="ECO:0000256" key="15">
    <source>
        <dbReference type="SAM" id="MobiDB-lite"/>
    </source>
</evidence>
<dbReference type="CDD" id="cd00519">
    <property type="entry name" value="Lipase_3"/>
    <property type="match status" value="1"/>
</dbReference>